<evidence type="ECO:0000256" key="2">
    <source>
        <dbReference type="ARBA" id="ARBA00022448"/>
    </source>
</evidence>
<dbReference type="CDD" id="cd06261">
    <property type="entry name" value="TM_PBP2"/>
    <property type="match status" value="1"/>
</dbReference>
<evidence type="ECO:0000313" key="9">
    <source>
        <dbReference type="Proteomes" id="UP000306420"/>
    </source>
</evidence>
<dbReference type="PANTHER" id="PTHR30177">
    <property type="entry name" value="GLYCINE BETAINE/L-PROLINE TRANSPORT SYSTEM PERMEASE PROTEIN PROW"/>
    <property type="match status" value="1"/>
</dbReference>
<dbReference type="PROSITE" id="PS50928">
    <property type="entry name" value="ABC_TM1"/>
    <property type="match status" value="1"/>
</dbReference>
<evidence type="ECO:0000256" key="1">
    <source>
        <dbReference type="ARBA" id="ARBA00004141"/>
    </source>
</evidence>
<sequence>MIDYLVRYSDRLIDATVTHLQLVTISLLIAIAIAGVIIYTLIHNQRWLKRLTYFFSALYSVPSYALFALLIPVTGLGADTAMIVLTLYCEYILLRTFSTGIQEIDPMIVEAAIGMGMTDKELFFRIYLPLSSKAIFSGIRLAMTSSIGIATIGATINAGGLGTILFSGLRTQDMVQILWGMILTVLLCIACNFILIQIEKFALRNYEVEG</sequence>
<dbReference type="SUPFAM" id="SSF161098">
    <property type="entry name" value="MetI-like"/>
    <property type="match status" value="1"/>
</dbReference>
<dbReference type="GO" id="GO:0055085">
    <property type="term" value="P:transmembrane transport"/>
    <property type="evidence" value="ECO:0007669"/>
    <property type="project" value="InterPro"/>
</dbReference>
<proteinExistence type="inferred from homology"/>
<dbReference type="InterPro" id="IPR000515">
    <property type="entry name" value="MetI-like"/>
</dbReference>
<keyword evidence="5 6" id="KW-0472">Membrane</keyword>
<keyword evidence="3 6" id="KW-0812">Transmembrane</keyword>
<evidence type="ECO:0000256" key="3">
    <source>
        <dbReference type="ARBA" id="ARBA00022692"/>
    </source>
</evidence>
<dbReference type="RefSeq" id="WP_138404662.1">
    <property type="nucleotide sequence ID" value="NZ_VBSP01000021.1"/>
</dbReference>
<feature type="transmembrane region" description="Helical" evidence="6">
    <location>
        <begin position="141"/>
        <end position="165"/>
    </location>
</feature>
<keyword evidence="2 6" id="KW-0813">Transport</keyword>
<evidence type="ECO:0000256" key="4">
    <source>
        <dbReference type="ARBA" id="ARBA00022989"/>
    </source>
</evidence>
<name>A0A5R9DUE6_9LACT</name>
<dbReference type="PANTHER" id="PTHR30177:SF4">
    <property type="entry name" value="OSMOPROTECTANT IMPORT PERMEASE PROTEIN OSMW"/>
    <property type="match status" value="1"/>
</dbReference>
<feature type="transmembrane region" description="Helical" evidence="6">
    <location>
        <begin position="177"/>
        <end position="196"/>
    </location>
</feature>
<dbReference type="InterPro" id="IPR051204">
    <property type="entry name" value="ABC_transp_perm/SBD"/>
</dbReference>
<feature type="transmembrane region" description="Helical" evidence="6">
    <location>
        <begin position="20"/>
        <end position="42"/>
    </location>
</feature>
<dbReference type="EMBL" id="VBSP01000021">
    <property type="protein sequence ID" value="TLQ41023.1"/>
    <property type="molecule type" value="Genomic_DNA"/>
</dbReference>
<keyword evidence="4 6" id="KW-1133">Transmembrane helix</keyword>
<dbReference type="Pfam" id="PF00528">
    <property type="entry name" value="BPD_transp_1"/>
    <property type="match status" value="1"/>
</dbReference>
<dbReference type="AlphaFoldDB" id="A0A5R9DUE6"/>
<evidence type="ECO:0000256" key="6">
    <source>
        <dbReference type="RuleBase" id="RU363032"/>
    </source>
</evidence>
<dbReference type="Proteomes" id="UP000306420">
    <property type="component" value="Unassembled WGS sequence"/>
</dbReference>
<gene>
    <name evidence="8" type="ORF">FEZ33_06865</name>
</gene>
<accession>A0A5R9DUE6</accession>
<dbReference type="OrthoDB" id="9801163at2"/>
<feature type="domain" description="ABC transmembrane type-1" evidence="7">
    <location>
        <begin position="16"/>
        <end position="195"/>
    </location>
</feature>
<comment type="similarity">
    <text evidence="6">Belongs to the binding-protein-dependent transport system permease family.</text>
</comment>
<dbReference type="GO" id="GO:0005886">
    <property type="term" value="C:plasma membrane"/>
    <property type="evidence" value="ECO:0007669"/>
    <property type="project" value="UniProtKB-SubCell"/>
</dbReference>
<dbReference type="Gene3D" id="1.10.3720.10">
    <property type="entry name" value="MetI-like"/>
    <property type="match status" value="1"/>
</dbReference>
<evidence type="ECO:0000259" key="7">
    <source>
        <dbReference type="PROSITE" id="PS50928"/>
    </source>
</evidence>
<dbReference type="InterPro" id="IPR035906">
    <property type="entry name" value="MetI-like_sf"/>
</dbReference>
<reference evidence="8 9" key="1">
    <citation type="submission" date="2019-05" db="EMBL/GenBank/DDBJ databases">
        <title>The metagenome of a microbial culture collection derived from dairy environment covers the genomic content of the human microbiome.</title>
        <authorList>
            <person name="Roder T."/>
            <person name="Wuthrich D."/>
            <person name="Sattari Z."/>
            <person name="Von Ah U."/>
            <person name="Bar C."/>
            <person name="Ronchi F."/>
            <person name="Macpherson A.J."/>
            <person name="Ganal-Vonarburg S.C."/>
            <person name="Bruggmann R."/>
            <person name="Vergeres G."/>
        </authorList>
    </citation>
    <scope>NUCLEOTIDE SEQUENCE [LARGE SCALE GENOMIC DNA]</scope>
    <source>
        <strain evidence="8 9">FAM 24227</strain>
    </source>
</reference>
<comment type="subcellular location">
    <subcellularLocation>
        <location evidence="6">Cell membrane</location>
        <topology evidence="6">Multi-pass membrane protein</topology>
    </subcellularLocation>
    <subcellularLocation>
        <location evidence="1">Membrane</location>
        <topology evidence="1">Multi-pass membrane protein</topology>
    </subcellularLocation>
</comment>
<evidence type="ECO:0000256" key="5">
    <source>
        <dbReference type="ARBA" id="ARBA00023136"/>
    </source>
</evidence>
<dbReference type="GO" id="GO:0031460">
    <property type="term" value="P:glycine betaine transport"/>
    <property type="evidence" value="ECO:0007669"/>
    <property type="project" value="TreeGrafter"/>
</dbReference>
<evidence type="ECO:0000313" key="8">
    <source>
        <dbReference type="EMBL" id="TLQ41023.1"/>
    </source>
</evidence>
<protein>
    <submittedName>
        <fullName evidence="8">ABC transporter permease</fullName>
    </submittedName>
</protein>
<feature type="transmembrane region" description="Helical" evidence="6">
    <location>
        <begin position="51"/>
        <end position="70"/>
    </location>
</feature>
<comment type="caution">
    <text evidence="8">The sequence shown here is derived from an EMBL/GenBank/DDBJ whole genome shotgun (WGS) entry which is preliminary data.</text>
</comment>
<organism evidence="8 9">
    <name type="scientific">Ruoffia tabacinasalis</name>
    <dbReference type="NCBI Taxonomy" id="87458"/>
    <lineage>
        <taxon>Bacteria</taxon>
        <taxon>Bacillati</taxon>
        <taxon>Bacillota</taxon>
        <taxon>Bacilli</taxon>
        <taxon>Lactobacillales</taxon>
        <taxon>Aerococcaceae</taxon>
        <taxon>Ruoffia</taxon>
    </lineage>
</organism>